<evidence type="ECO:0000256" key="5">
    <source>
        <dbReference type="ARBA" id="ARBA00022842"/>
    </source>
</evidence>
<dbReference type="SUPFAM" id="SSF55811">
    <property type="entry name" value="Nudix"/>
    <property type="match status" value="1"/>
</dbReference>
<sequence length="205" mass="23252">MSRLVCMNDLQQRLDNHTPNAIGLELPEAAVLLAITQDQDQPEIIFTQRANHLNSHAGQVAFPGGKKDPEDACLVETALRETEEEIALPRESIRLLGQLSQVVSRQGILVYPYIGLVEGTHQLVANQGELDAIFHVPVDYFLQNEPDCFDRIQHPKGEVYIPCYFYEEYEIWGLSAMILSEFLDVGFDAGFDLFSKPDDSRIRYR</sequence>
<dbReference type="EMBL" id="JBHRSZ010000002">
    <property type="protein sequence ID" value="MFC3150212.1"/>
    <property type="molecule type" value="Genomic_DNA"/>
</dbReference>
<proteinExistence type="predicted"/>
<dbReference type="NCBIfam" id="NF007980">
    <property type="entry name" value="PRK10707.1"/>
    <property type="match status" value="1"/>
</dbReference>
<evidence type="ECO:0000256" key="1">
    <source>
        <dbReference type="ARBA" id="ARBA00001936"/>
    </source>
</evidence>
<dbReference type="Pfam" id="PF00293">
    <property type="entry name" value="NUDIX"/>
    <property type="match status" value="1"/>
</dbReference>
<protein>
    <submittedName>
        <fullName evidence="8">CoA pyrophosphatase</fullName>
    </submittedName>
</protein>
<keyword evidence="4" id="KW-0378">Hydrolase</keyword>
<dbReference type="CDD" id="cd03426">
    <property type="entry name" value="NUDIX_CoAse_Nudt7"/>
    <property type="match status" value="1"/>
</dbReference>
<accession>A0ABV7H922</accession>
<dbReference type="InterPro" id="IPR015797">
    <property type="entry name" value="NUDIX_hydrolase-like_dom_sf"/>
</dbReference>
<dbReference type="PROSITE" id="PS51462">
    <property type="entry name" value="NUDIX"/>
    <property type="match status" value="1"/>
</dbReference>
<dbReference type="RefSeq" id="WP_386716595.1">
    <property type="nucleotide sequence ID" value="NZ_JBHRSZ010000002.1"/>
</dbReference>
<evidence type="ECO:0000256" key="4">
    <source>
        <dbReference type="ARBA" id="ARBA00022801"/>
    </source>
</evidence>
<evidence type="ECO:0000256" key="3">
    <source>
        <dbReference type="ARBA" id="ARBA00022723"/>
    </source>
</evidence>
<reference evidence="9" key="1">
    <citation type="journal article" date="2019" name="Int. J. Syst. Evol. Microbiol.">
        <title>The Global Catalogue of Microorganisms (GCM) 10K type strain sequencing project: providing services to taxonomists for standard genome sequencing and annotation.</title>
        <authorList>
            <consortium name="The Broad Institute Genomics Platform"/>
            <consortium name="The Broad Institute Genome Sequencing Center for Infectious Disease"/>
            <person name="Wu L."/>
            <person name="Ma J."/>
        </authorList>
    </citation>
    <scope>NUCLEOTIDE SEQUENCE [LARGE SCALE GENOMIC DNA]</scope>
    <source>
        <strain evidence="9">KCTC 52438</strain>
    </source>
</reference>
<keyword evidence="6" id="KW-0464">Manganese</keyword>
<dbReference type="Gene3D" id="3.90.79.10">
    <property type="entry name" value="Nucleoside Triphosphate Pyrophosphohydrolase"/>
    <property type="match status" value="1"/>
</dbReference>
<organism evidence="8 9">
    <name type="scientific">Litoribrevibacter euphylliae</name>
    <dbReference type="NCBI Taxonomy" id="1834034"/>
    <lineage>
        <taxon>Bacteria</taxon>
        <taxon>Pseudomonadati</taxon>
        <taxon>Pseudomonadota</taxon>
        <taxon>Gammaproteobacteria</taxon>
        <taxon>Oceanospirillales</taxon>
        <taxon>Oceanospirillaceae</taxon>
        <taxon>Litoribrevibacter</taxon>
    </lineage>
</organism>
<dbReference type="PANTHER" id="PTHR12992">
    <property type="entry name" value="NUDIX HYDROLASE"/>
    <property type="match status" value="1"/>
</dbReference>
<keyword evidence="9" id="KW-1185">Reference proteome</keyword>
<comment type="caution">
    <text evidence="8">The sequence shown here is derived from an EMBL/GenBank/DDBJ whole genome shotgun (WGS) entry which is preliminary data.</text>
</comment>
<evidence type="ECO:0000313" key="9">
    <source>
        <dbReference type="Proteomes" id="UP001595476"/>
    </source>
</evidence>
<keyword evidence="5" id="KW-0460">Magnesium</keyword>
<dbReference type="Proteomes" id="UP001595476">
    <property type="component" value="Unassembled WGS sequence"/>
</dbReference>
<evidence type="ECO:0000313" key="8">
    <source>
        <dbReference type="EMBL" id="MFC3150212.1"/>
    </source>
</evidence>
<comment type="cofactor">
    <cofactor evidence="2">
        <name>Mg(2+)</name>
        <dbReference type="ChEBI" id="CHEBI:18420"/>
    </cofactor>
</comment>
<comment type="cofactor">
    <cofactor evidence="1">
        <name>Mn(2+)</name>
        <dbReference type="ChEBI" id="CHEBI:29035"/>
    </cofactor>
</comment>
<dbReference type="PANTHER" id="PTHR12992:SF11">
    <property type="entry name" value="MITOCHONDRIAL COENZYME A DIPHOSPHATASE NUDT8"/>
    <property type="match status" value="1"/>
</dbReference>
<keyword evidence="3" id="KW-0479">Metal-binding</keyword>
<dbReference type="InterPro" id="IPR045121">
    <property type="entry name" value="CoAse"/>
</dbReference>
<evidence type="ECO:0000256" key="2">
    <source>
        <dbReference type="ARBA" id="ARBA00001946"/>
    </source>
</evidence>
<gene>
    <name evidence="8" type="ORF">ACFOEK_04170</name>
</gene>
<feature type="domain" description="Nudix hydrolase" evidence="7">
    <location>
        <begin position="26"/>
        <end position="165"/>
    </location>
</feature>
<name>A0ABV7H922_9GAMM</name>
<evidence type="ECO:0000256" key="6">
    <source>
        <dbReference type="ARBA" id="ARBA00023211"/>
    </source>
</evidence>
<evidence type="ECO:0000259" key="7">
    <source>
        <dbReference type="PROSITE" id="PS51462"/>
    </source>
</evidence>
<dbReference type="InterPro" id="IPR000086">
    <property type="entry name" value="NUDIX_hydrolase_dom"/>
</dbReference>